<dbReference type="Pfam" id="PF02348">
    <property type="entry name" value="CTP_transf_3"/>
    <property type="match status" value="1"/>
</dbReference>
<evidence type="ECO:0000313" key="6">
    <source>
        <dbReference type="EMBL" id="OGX88160.1"/>
    </source>
</evidence>
<evidence type="ECO:0000256" key="1">
    <source>
        <dbReference type="ARBA" id="ARBA00004370"/>
    </source>
</evidence>
<sequence length="259" mass="28536">MVIGLIPARFASTRLPGKPLVDLGGLSMIQRVVAQARLANLARVVVATDDERILRHVQDFGGEAVLTRPDHPSGTDRLWEAFQQLGSPAGTGPTGYDPAEVHCIVNIQGDEPFIHPAQINALVDLFADAATAPAIATLVKPVVSEEELFSPHLPKVVLNQQGEALYFSRHPLPFQRQYPPAAWLAHHRYLRHLGLYAYQPAVLQQLTQLPVSPLEAAESLEQLRWLEAGFRIRCAETELDTFGIDTPEDVEKARARLKG</sequence>
<dbReference type="GO" id="GO:0005829">
    <property type="term" value="C:cytosol"/>
    <property type="evidence" value="ECO:0007669"/>
    <property type="project" value="TreeGrafter"/>
</dbReference>
<dbReference type="UniPathway" id="UPA00358">
    <property type="reaction ID" value="UER00476"/>
</dbReference>
<dbReference type="CDD" id="cd02517">
    <property type="entry name" value="CMP-KDO-Synthetase"/>
    <property type="match status" value="1"/>
</dbReference>
<dbReference type="PANTHER" id="PTHR42866">
    <property type="entry name" value="3-DEOXY-MANNO-OCTULOSONATE CYTIDYLYLTRANSFERASE"/>
    <property type="match status" value="1"/>
</dbReference>
<evidence type="ECO:0000313" key="7">
    <source>
        <dbReference type="Proteomes" id="UP000177791"/>
    </source>
</evidence>
<keyword evidence="2 5" id="KW-0808">Transferase</keyword>
<dbReference type="RefSeq" id="WP_070732586.1">
    <property type="nucleotide sequence ID" value="NZ_MDZC01000021.1"/>
</dbReference>
<dbReference type="NCBIfam" id="TIGR00466">
    <property type="entry name" value="kdsB"/>
    <property type="match status" value="1"/>
</dbReference>
<accession>A0A1G1TBB4</accession>
<evidence type="ECO:0000256" key="3">
    <source>
        <dbReference type="ARBA" id="ARBA00022695"/>
    </source>
</evidence>
<comment type="caution">
    <text evidence="6">The sequence shown here is derived from an EMBL/GenBank/DDBJ whole genome shotgun (WGS) entry which is preliminary data.</text>
</comment>
<dbReference type="GO" id="GO:0033468">
    <property type="term" value="P:CMP-keto-3-deoxy-D-manno-octulosonic acid biosynthetic process"/>
    <property type="evidence" value="ECO:0007669"/>
    <property type="project" value="UniProtKB-UniRule"/>
</dbReference>
<dbReference type="HAMAP" id="MF_00057">
    <property type="entry name" value="KdsB"/>
    <property type="match status" value="1"/>
</dbReference>
<dbReference type="AlphaFoldDB" id="A0A1G1TBB4"/>
<reference evidence="6 7" key="1">
    <citation type="submission" date="2016-08" db="EMBL/GenBank/DDBJ databases">
        <title>Hymenobacter coccineus sp. nov., Hymenobacter lapidarius sp. nov. and Hymenobacter glacialis sp. nov., isolated from Antarctic soil.</title>
        <authorList>
            <person name="Sedlacek I."/>
            <person name="Kralova S."/>
            <person name="Kyrova K."/>
            <person name="Maslanova I."/>
            <person name="Stankova E."/>
            <person name="Vrbovska V."/>
            <person name="Nemec M."/>
            <person name="Bartak M."/>
            <person name="Svec P."/>
            <person name="Busse H.-J."/>
            <person name="Pantucek R."/>
        </authorList>
    </citation>
    <scope>NUCLEOTIDE SEQUENCE [LARGE SCALE GENOMIC DNA]</scope>
    <source>
        <strain evidence="6 7">CCM 8648</strain>
    </source>
</reference>
<dbReference type="EC" id="2.7.7.38" evidence="5"/>
<organism evidence="6 7">
    <name type="scientific">Hymenobacter glacialis</name>
    <dbReference type="NCBI Taxonomy" id="1908236"/>
    <lineage>
        <taxon>Bacteria</taxon>
        <taxon>Pseudomonadati</taxon>
        <taxon>Bacteroidota</taxon>
        <taxon>Cytophagia</taxon>
        <taxon>Cytophagales</taxon>
        <taxon>Hymenobacteraceae</taxon>
        <taxon>Hymenobacter</taxon>
    </lineage>
</organism>
<dbReference type="Gene3D" id="3.90.550.10">
    <property type="entry name" value="Spore Coat Polysaccharide Biosynthesis Protein SpsA, Chain A"/>
    <property type="match status" value="1"/>
</dbReference>
<evidence type="ECO:0000256" key="5">
    <source>
        <dbReference type="HAMAP-Rule" id="MF_00057"/>
    </source>
</evidence>
<dbReference type="InterPro" id="IPR029044">
    <property type="entry name" value="Nucleotide-diphossugar_trans"/>
</dbReference>
<dbReference type="InterPro" id="IPR004528">
    <property type="entry name" value="KdsB"/>
</dbReference>
<evidence type="ECO:0000256" key="2">
    <source>
        <dbReference type="ARBA" id="ARBA00022679"/>
    </source>
</evidence>
<dbReference type="SUPFAM" id="SSF53448">
    <property type="entry name" value="Nucleotide-diphospho-sugar transferases"/>
    <property type="match status" value="1"/>
</dbReference>
<comment type="similarity">
    <text evidence="5">Belongs to the KdsB family.</text>
</comment>
<dbReference type="NCBIfam" id="NF003952">
    <property type="entry name" value="PRK05450.1-5"/>
    <property type="match status" value="1"/>
</dbReference>
<dbReference type="GO" id="GO:0016020">
    <property type="term" value="C:membrane"/>
    <property type="evidence" value="ECO:0007669"/>
    <property type="project" value="UniProtKB-SubCell"/>
</dbReference>
<keyword evidence="5" id="KW-0963">Cytoplasm</keyword>
<comment type="subcellular location">
    <subcellularLocation>
        <location evidence="5">Cytoplasm</location>
    </subcellularLocation>
    <subcellularLocation>
        <location evidence="1">Membrane</location>
    </subcellularLocation>
</comment>
<comment type="function">
    <text evidence="5">Activates KDO (a required 8-carbon sugar) for incorporation into bacterial lipopolysaccharide in Gram-negative bacteria.</text>
</comment>
<dbReference type="FunFam" id="3.90.550.10:FF:000011">
    <property type="entry name" value="3-deoxy-manno-octulosonate cytidylyltransferase"/>
    <property type="match status" value="1"/>
</dbReference>
<dbReference type="GO" id="GO:0008690">
    <property type="term" value="F:3-deoxy-manno-octulosonate cytidylyltransferase activity"/>
    <property type="evidence" value="ECO:0007669"/>
    <property type="project" value="UniProtKB-UniRule"/>
</dbReference>
<keyword evidence="7" id="KW-1185">Reference proteome</keyword>
<dbReference type="PANTHER" id="PTHR42866:SF2">
    <property type="entry name" value="3-DEOXY-MANNO-OCTULOSONATE CYTIDYLYLTRANSFERASE, MITOCHONDRIAL"/>
    <property type="match status" value="1"/>
</dbReference>
<dbReference type="NCBIfam" id="NF009905">
    <property type="entry name" value="PRK13368.1"/>
    <property type="match status" value="1"/>
</dbReference>
<dbReference type="Proteomes" id="UP000177791">
    <property type="component" value="Unassembled WGS sequence"/>
</dbReference>
<proteinExistence type="inferred from homology"/>
<dbReference type="EMBL" id="MDZC01000021">
    <property type="protein sequence ID" value="OGX88160.1"/>
    <property type="molecule type" value="Genomic_DNA"/>
</dbReference>
<dbReference type="InterPro" id="IPR003329">
    <property type="entry name" value="Cytidylyl_trans"/>
</dbReference>
<gene>
    <name evidence="5" type="primary">kdsB</name>
    <name evidence="6" type="ORF">BEN48_10045</name>
</gene>
<comment type="catalytic activity">
    <reaction evidence="5">
        <text>3-deoxy-alpha-D-manno-oct-2-ulosonate + CTP = CMP-3-deoxy-beta-D-manno-octulosonate + diphosphate</text>
        <dbReference type="Rhea" id="RHEA:23448"/>
        <dbReference type="ChEBI" id="CHEBI:33019"/>
        <dbReference type="ChEBI" id="CHEBI:37563"/>
        <dbReference type="ChEBI" id="CHEBI:85986"/>
        <dbReference type="ChEBI" id="CHEBI:85987"/>
        <dbReference type="EC" id="2.7.7.38"/>
    </reaction>
</comment>
<evidence type="ECO:0000256" key="4">
    <source>
        <dbReference type="ARBA" id="ARBA00022985"/>
    </source>
</evidence>
<name>A0A1G1TBB4_9BACT</name>
<comment type="pathway">
    <text evidence="5">Nucleotide-sugar biosynthesis; CMP-3-deoxy-D-manno-octulosonate biosynthesis; CMP-3-deoxy-D-manno-octulosonate from 3-deoxy-D-manno-octulosonate and CTP: step 1/1.</text>
</comment>
<dbReference type="OrthoDB" id="9815559at2"/>
<protein>
    <recommendedName>
        <fullName evidence="5">3-deoxy-manno-octulosonate cytidylyltransferase</fullName>
        <ecNumber evidence="5">2.7.7.38</ecNumber>
    </recommendedName>
    <alternativeName>
        <fullName evidence="5">CMP-2-keto-3-deoxyoctulosonic acid synthase</fullName>
        <shortName evidence="5">CKS</shortName>
        <shortName evidence="5">CMP-KDO synthase</shortName>
    </alternativeName>
</protein>
<keyword evidence="4 5" id="KW-0448">Lipopolysaccharide biosynthesis</keyword>
<dbReference type="GO" id="GO:0009103">
    <property type="term" value="P:lipopolysaccharide biosynthetic process"/>
    <property type="evidence" value="ECO:0007669"/>
    <property type="project" value="UniProtKB-UniRule"/>
</dbReference>
<dbReference type="STRING" id="1908236.BEN48_10045"/>
<keyword evidence="3 5" id="KW-0548">Nucleotidyltransferase</keyword>